<dbReference type="Proteomes" id="UP000002949">
    <property type="component" value="Unassembled WGS sequence"/>
</dbReference>
<protein>
    <submittedName>
        <fullName evidence="1">Uncharacterized protein</fullName>
    </submittedName>
</protein>
<keyword evidence="2" id="KW-1185">Reference proteome</keyword>
<sequence>MRRSAEREVGEAIIRYLMFLDTTEAMSSAAWMTLEFIS</sequence>
<reference evidence="1 2" key="1">
    <citation type="journal article" date="2012" name="J. Bacteriol.">
        <title>Draft Genome Sequence of Plant Growth-Promoting Rhizobium Mesorhizobium amorphae, Isolated from Zinc-Lead Mine Tailings.</title>
        <authorList>
            <person name="Hao X."/>
            <person name="Lin Y."/>
            <person name="Johnstone L."/>
            <person name="Baltrus D.A."/>
            <person name="Miller S.J."/>
            <person name="Wei G."/>
            <person name="Rensing C."/>
        </authorList>
    </citation>
    <scope>NUCLEOTIDE SEQUENCE [LARGE SCALE GENOMIC DNA]</scope>
    <source>
        <strain evidence="1 2">CCNWGS0123</strain>
    </source>
</reference>
<accession>G6YEJ9</accession>
<dbReference type="EMBL" id="AGSN01000145">
    <property type="protein sequence ID" value="EHH09808.1"/>
    <property type="molecule type" value="Genomic_DNA"/>
</dbReference>
<proteinExistence type="predicted"/>
<dbReference type="AlphaFoldDB" id="G6YEJ9"/>
<organism evidence="1 2">
    <name type="scientific">Mesorhizobium amorphae CCNWGS0123</name>
    <dbReference type="NCBI Taxonomy" id="1082933"/>
    <lineage>
        <taxon>Bacteria</taxon>
        <taxon>Pseudomonadati</taxon>
        <taxon>Pseudomonadota</taxon>
        <taxon>Alphaproteobacteria</taxon>
        <taxon>Hyphomicrobiales</taxon>
        <taxon>Phyllobacteriaceae</taxon>
        <taxon>Mesorhizobium</taxon>
    </lineage>
</organism>
<gene>
    <name evidence="1" type="ORF">MEA186_21961</name>
</gene>
<name>G6YEJ9_9HYPH</name>
<evidence type="ECO:0000313" key="2">
    <source>
        <dbReference type="Proteomes" id="UP000002949"/>
    </source>
</evidence>
<evidence type="ECO:0000313" key="1">
    <source>
        <dbReference type="EMBL" id="EHH09808.1"/>
    </source>
</evidence>